<keyword evidence="2" id="KW-0732">Signal</keyword>
<keyword evidence="1" id="KW-1133">Transmembrane helix</keyword>
<evidence type="ECO:0000313" key="5">
    <source>
        <dbReference type="Proteomes" id="UP000283387"/>
    </source>
</evidence>
<dbReference type="EMBL" id="RAPN01000003">
    <property type="protein sequence ID" value="RKD87910.1"/>
    <property type="molecule type" value="Genomic_DNA"/>
</dbReference>
<feature type="transmembrane region" description="Helical" evidence="1">
    <location>
        <begin position="87"/>
        <end position="105"/>
    </location>
</feature>
<gene>
    <name evidence="4" type="ORF">BC643_3918</name>
</gene>
<name>A0A419VXV7_9BACT</name>
<keyword evidence="5" id="KW-1185">Reference proteome</keyword>
<evidence type="ECO:0000256" key="2">
    <source>
        <dbReference type="SAM" id="SignalP"/>
    </source>
</evidence>
<evidence type="ECO:0000259" key="3">
    <source>
        <dbReference type="Pfam" id="PF13559"/>
    </source>
</evidence>
<dbReference type="InterPro" id="IPR025403">
    <property type="entry name" value="TgpA-like_C"/>
</dbReference>
<evidence type="ECO:0000313" key="4">
    <source>
        <dbReference type="EMBL" id="RKD87910.1"/>
    </source>
</evidence>
<protein>
    <submittedName>
        <fullName evidence="4">Uncharacterized protein DUF4129</fullName>
    </submittedName>
</protein>
<proteinExistence type="predicted"/>
<keyword evidence="1" id="KW-0472">Membrane</keyword>
<reference evidence="4 5" key="1">
    <citation type="submission" date="2018-09" db="EMBL/GenBank/DDBJ databases">
        <title>Genomic Encyclopedia of Archaeal and Bacterial Type Strains, Phase II (KMG-II): from individual species to whole genera.</title>
        <authorList>
            <person name="Goeker M."/>
        </authorList>
    </citation>
    <scope>NUCLEOTIDE SEQUENCE [LARGE SCALE GENOMIC DNA]</scope>
    <source>
        <strain evidence="4 5">DSM 27148</strain>
    </source>
</reference>
<dbReference type="RefSeq" id="WP_120274925.1">
    <property type="nucleotide sequence ID" value="NZ_RAPN01000003.1"/>
</dbReference>
<dbReference type="OrthoDB" id="5491447at2"/>
<sequence length="236" mass="28095">MIRLLARILLFTTLLTIQISNTVWAENSESAAKEVQFDSEKLEQYRNDIDFDYYSKNQESFQFRNKIMEYLVRFLRAVFSDKGAAPIVRYILLFAFVIFVVLKLSGGQFQWFLGSGARIQKGKVLIPEQDIHELNLLQLATDSRQNGNLRMSVRYYYLHLLKLMDASGIIQWHKDKTNRDYIREIKSDELKSQFKLQTQIFDYVWYGQFNLNEEQYLRVQSEFIKLFENIAKPRKQ</sequence>
<feature type="chain" id="PRO_5019134317" evidence="2">
    <location>
        <begin position="26"/>
        <end position="236"/>
    </location>
</feature>
<evidence type="ECO:0000256" key="1">
    <source>
        <dbReference type="SAM" id="Phobius"/>
    </source>
</evidence>
<accession>A0A419VXV7</accession>
<dbReference type="Pfam" id="PF13559">
    <property type="entry name" value="DUF4129"/>
    <property type="match status" value="1"/>
</dbReference>
<organism evidence="4 5">
    <name type="scientific">Mangrovibacterium diazotrophicum</name>
    <dbReference type="NCBI Taxonomy" id="1261403"/>
    <lineage>
        <taxon>Bacteria</taxon>
        <taxon>Pseudomonadati</taxon>
        <taxon>Bacteroidota</taxon>
        <taxon>Bacteroidia</taxon>
        <taxon>Marinilabiliales</taxon>
        <taxon>Prolixibacteraceae</taxon>
        <taxon>Mangrovibacterium</taxon>
    </lineage>
</organism>
<dbReference type="AlphaFoldDB" id="A0A419VXV7"/>
<comment type="caution">
    <text evidence="4">The sequence shown here is derived from an EMBL/GenBank/DDBJ whole genome shotgun (WGS) entry which is preliminary data.</text>
</comment>
<dbReference type="Proteomes" id="UP000283387">
    <property type="component" value="Unassembled WGS sequence"/>
</dbReference>
<feature type="signal peptide" evidence="2">
    <location>
        <begin position="1"/>
        <end position="25"/>
    </location>
</feature>
<keyword evidence="1" id="KW-0812">Transmembrane</keyword>
<feature type="domain" description="Protein-glutamine gamma-glutamyltransferase-like C-terminal" evidence="3">
    <location>
        <begin position="157"/>
        <end position="220"/>
    </location>
</feature>